<dbReference type="PANTHER" id="PTHR23028:SF53">
    <property type="entry name" value="ACYL_TRANSF_3 DOMAIN-CONTAINING PROTEIN"/>
    <property type="match status" value="1"/>
</dbReference>
<keyword evidence="3" id="KW-0808">Transferase</keyword>
<evidence type="ECO:0000313" key="3">
    <source>
        <dbReference type="EMBL" id="ACU60303.1"/>
    </source>
</evidence>
<evidence type="ECO:0000313" key="4">
    <source>
        <dbReference type="Proteomes" id="UP000002215"/>
    </source>
</evidence>
<keyword evidence="3" id="KW-0012">Acyltransferase</keyword>
<dbReference type="GO" id="GO:0016020">
    <property type="term" value="C:membrane"/>
    <property type="evidence" value="ECO:0007669"/>
    <property type="project" value="TreeGrafter"/>
</dbReference>
<dbReference type="Pfam" id="PF01757">
    <property type="entry name" value="Acyl_transf_3"/>
    <property type="match status" value="1"/>
</dbReference>
<name>A0A979GQQ4_CHIPD</name>
<evidence type="ECO:0000259" key="2">
    <source>
        <dbReference type="Pfam" id="PF01757"/>
    </source>
</evidence>
<feature type="transmembrane region" description="Helical" evidence="1">
    <location>
        <begin position="166"/>
        <end position="183"/>
    </location>
</feature>
<dbReference type="GO" id="GO:0016747">
    <property type="term" value="F:acyltransferase activity, transferring groups other than amino-acyl groups"/>
    <property type="evidence" value="ECO:0007669"/>
    <property type="project" value="InterPro"/>
</dbReference>
<reference evidence="4" key="1">
    <citation type="submission" date="2009-08" db="EMBL/GenBank/DDBJ databases">
        <title>The complete genome of Chitinophaga pinensis DSM 2588.</title>
        <authorList>
            <consortium name="US DOE Joint Genome Institute (JGI-PGF)"/>
            <person name="Lucas S."/>
            <person name="Copeland A."/>
            <person name="Lapidus A."/>
            <person name="Glavina del Rio T."/>
            <person name="Dalin E."/>
            <person name="Tice H."/>
            <person name="Bruce D."/>
            <person name="Goodwin L."/>
            <person name="Pitluck S."/>
            <person name="Kyrpides N."/>
            <person name="Mavromatis K."/>
            <person name="Ivanova N."/>
            <person name="Mikhailova N."/>
            <person name="Sims D."/>
            <person name="Meinche L."/>
            <person name="Brettin T."/>
            <person name="Detter J.C."/>
            <person name="Han C."/>
            <person name="Larimer F."/>
            <person name="Land M."/>
            <person name="Hauser L."/>
            <person name="Markowitz V."/>
            <person name="Cheng J.-F."/>
            <person name="Hugenholtz P."/>
            <person name="Woyke T."/>
            <person name="Wu D."/>
            <person name="Spring S."/>
            <person name="Klenk H.-P."/>
            <person name="Eisen J.A."/>
        </authorList>
    </citation>
    <scope>NUCLEOTIDE SEQUENCE [LARGE SCALE GENOMIC DNA]</scope>
    <source>
        <strain evidence="4">ATCC 43595 / DSM 2588 / LMG 13176 / NBRC 15968 / NCIMB 11800 / UQM 2034</strain>
    </source>
</reference>
<keyword evidence="1" id="KW-0472">Membrane</keyword>
<keyword evidence="1" id="KW-1133">Transmembrane helix</keyword>
<feature type="transmembrane region" description="Helical" evidence="1">
    <location>
        <begin position="76"/>
        <end position="96"/>
    </location>
</feature>
<protein>
    <submittedName>
        <fullName evidence="3">Acyltransferase 3</fullName>
    </submittedName>
</protein>
<dbReference type="GO" id="GO:0009103">
    <property type="term" value="P:lipopolysaccharide biosynthetic process"/>
    <property type="evidence" value="ECO:0007669"/>
    <property type="project" value="TreeGrafter"/>
</dbReference>
<reference evidence="3 4" key="2">
    <citation type="journal article" date="2010" name="Stand. Genomic Sci.">
        <title>Complete genome sequence of Chitinophaga pinensis type strain (UQM 2034).</title>
        <authorList>
            <person name="Glavina Del Rio T."/>
            <person name="Abt B."/>
            <person name="Spring S."/>
            <person name="Lapidus A."/>
            <person name="Nolan M."/>
            <person name="Tice H."/>
            <person name="Copeland A."/>
            <person name="Cheng J.F."/>
            <person name="Chen F."/>
            <person name="Bruce D."/>
            <person name="Goodwin L."/>
            <person name="Pitluck S."/>
            <person name="Ivanova N."/>
            <person name="Mavromatis K."/>
            <person name="Mikhailova N."/>
            <person name="Pati A."/>
            <person name="Chen A."/>
            <person name="Palaniappan K."/>
            <person name="Land M."/>
            <person name="Hauser L."/>
            <person name="Chang Y.J."/>
            <person name="Jeffries C.D."/>
            <person name="Chain P."/>
            <person name="Saunders E."/>
            <person name="Detter J.C."/>
            <person name="Brettin T."/>
            <person name="Rohde M."/>
            <person name="Goker M."/>
            <person name="Bristow J."/>
            <person name="Eisen J.A."/>
            <person name="Markowitz V."/>
            <person name="Hugenholtz P."/>
            <person name="Kyrpides N.C."/>
            <person name="Klenk H.P."/>
            <person name="Lucas S."/>
        </authorList>
    </citation>
    <scope>NUCLEOTIDE SEQUENCE [LARGE SCALE GENOMIC DNA]</scope>
    <source>
        <strain evidence="4">ATCC 43595 / DSM 2588 / LMG 13176 / NBRC 15968 / NCIMB 11800 / UQM 2034</strain>
    </source>
</reference>
<feature type="transmembrane region" description="Helical" evidence="1">
    <location>
        <begin position="37"/>
        <end position="55"/>
    </location>
</feature>
<dbReference type="InterPro" id="IPR002656">
    <property type="entry name" value="Acyl_transf_3_dom"/>
</dbReference>
<gene>
    <name evidence="3" type="ordered locus">Cpin_2824</name>
</gene>
<dbReference type="InterPro" id="IPR050879">
    <property type="entry name" value="Acyltransferase_3"/>
</dbReference>
<dbReference type="KEGG" id="cpi:Cpin_2824"/>
<feature type="transmembrane region" description="Helical" evidence="1">
    <location>
        <begin position="342"/>
        <end position="361"/>
    </location>
</feature>
<dbReference type="PANTHER" id="PTHR23028">
    <property type="entry name" value="ACETYLTRANSFERASE"/>
    <property type="match status" value="1"/>
</dbReference>
<dbReference type="AlphaFoldDB" id="A0A979GQQ4"/>
<keyword evidence="1" id="KW-0812">Transmembrane</keyword>
<organism evidence="3 4">
    <name type="scientific">Chitinophaga pinensis (strain ATCC 43595 / DSM 2588 / LMG 13176 / NBRC 15968 / NCIMB 11800 / UQM 2034)</name>
    <dbReference type="NCBI Taxonomy" id="485918"/>
    <lineage>
        <taxon>Bacteria</taxon>
        <taxon>Pseudomonadati</taxon>
        <taxon>Bacteroidota</taxon>
        <taxon>Chitinophagia</taxon>
        <taxon>Chitinophagales</taxon>
        <taxon>Chitinophagaceae</taxon>
        <taxon>Chitinophaga</taxon>
    </lineage>
</organism>
<dbReference type="Proteomes" id="UP000002215">
    <property type="component" value="Chromosome"/>
</dbReference>
<feature type="domain" description="Acyltransferase 3" evidence="2">
    <location>
        <begin position="11"/>
        <end position="323"/>
    </location>
</feature>
<sequence length="598" mass="68682">MATIQPEHYRKDIDGLRALAVLSVIIFHMGYLPNGYLGVDIFFAISGYLITKIVYNEALEDRFSIISFYMRRIRRIIPLVLFTTFIALVTGMFVMLPDDLENLSQSVIATNLFANNILLLKTVGDYWDIFNDYKPLMHTWSLGVEEQFYVIYPLIFLFLTGARKKWILPLLIALTVVSLFFFLSTSNTFSRFYLIQYRFFELALGGLGAIFFRNRTIDHRYKIGFLFIILCVLLFGVYLSPVVNLLLVVVSAVGLLLPGNTNEGLTNAFLENKYMVWIGKISFSLYMWHQIVLAYSRYFVLERIDIASAVVLFLIILVLSVLSYQFIEQPFRNKAKVSSKMLLSVSAVVLLLTSVSSLFLYMRSGIIRDVPELGLYATNSEGKSNGHLHQAYNSRIYDLDKLYAGDRKIKTLVIGNSYARDWSNILLESKYGQDLDICYTYNINSCKNIKERLAKADVIFFTEIRVDTFRAMTQRYDIDTTKVWIVGNKNFGTNNGIFYRRRGDNNYCTQRVNIRQQALKINNDLKSQWGNKYIDLIGMVIDENGKVPVFTDSCMFISQDTRHLTRAGAIYFARLIDHNQSFTLLNRPSSGPTASAVY</sequence>
<evidence type="ECO:0000256" key="1">
    <source>
        <dbReference type="SAM" id="Phobius"/>
    </source>
</evidence>
<dbReference type="EMBL" id="CP001699">
    <property type="protein sequence ID" value="ACU60303.1"/>
    <property type="molecule type" value="Genomic_DNA"/>
</dbReference>
<feature type="transmembrane region" description="Helical" evidence="1">
    <location>
        <begin position="277"/>
        <end position="295"/>
    </location>
</feature>
<feature type="transmembrane region" description="Helical" evidence="1">
    <location>
        <begin position="140"/>
        <end position="159"/>
    </location>
</feature>
<dbReference type="RefSeq" id="WP_012790479.1">
    <property type="nucleotide sequence ID" value="NC_013132.1"/>
</dbReference>
<feature type="transmembrane region" description="Helical" evidence="1">
    <location>
        <begin position="224"/>
        <end position="257"/>
    </location>
</feature>
<accession>A0A979GQQ4</accession>
<feature type="transmembrane region" description="Helical" evidence="1">
    <location>
        <begin position="195"/>
        <end position="212"/>
    </location>
</feature>
<proteinExistence type="predicted"/>
<feature type="transmembrane region" description="Helical" evidence="1">
    <location>
        <begin position="12"/>
        <end position="31"/>
    </location>
</feature>
<feature type="transmembrane region" description="Helical" evidence="1">
    <location>
        <begin position="307"/>
        <end position="327"/>
    </location>
</feature>